<reference evidence="2 3" key="1">
    <citation type="submission" date="2018-05" db="EMBL/GenBank/DDBJ databases">
        <title>Complete genome sequence of Gordonia terrae NRRL B-16283.</title>
        <authorList>
            <person name="Garlena R.A."/>
            <person name="Russell D.A."/>
            <person name="Hatfull G.F."/>
        </authorList>
    </citation>
    <scope>NUCLEOTIDE SEQUENCE [LARGE SCALE GENOMIC DNA]</scope>
    <source>
        <strain evidence="2 3">NRRL B-16283</strain>
    </source>
</reference>
<dbReference type="Proteomes" id="UP000247118">
    <property type="component" value="Chromosome"/>
</dbReference>
<gene>
    <name evidence="2" type="ORF">DLJ61_17960</name>
</gene>
<proteinExistence type="predicted"/>
<evidence type="ECO:0000256" key="1">
    <source>
        <dbReference type="SAM" id="MobiDB-lite"/>
    </source>
</evidence>
<name>A0AAD0K8Y6_9ACTN</name>
<feature type="region of interest" description="Disordered" evidence="1">
    <location>
        <begin position="1"/>
        <end position="26"/>
    </location>
</feature>
<dbReference type="RefSeq" id="WP_004023671.1">
    <property type="nucleotide sequence ID" value="NZ_CABEIC010000002.1"/>
</dbReference>
<dbReference type="KEGG" id="gta:BCM27_17770"/>
<feature type="compositionally biased region" description="Basic and acidic residues" evidence="1">
    <location>
        <begin position="1"/>
        <end position="13"/>
    </location>
</feature>
<accession>A0AAD0K8Y6</accession>
<dbReference type="EMBL" id="CP029604">
    <property type="protein sequence ID" value="AWO85145.1"/>
    <property type="molecule type" value="Genomic_DNA"/>
</dbReference>
<dbReference type="AlphaFoldDB" id="A0AAD0K8Y6"/>
<protein>
    <submittedName>
        <fullName evidence="2">Uncharacterized protein</fullName>
    </submittedName>
</protein>
<dbReference type="GeneID" id="32689684"/>
<evidence type="ECO:0000313" key="2">
    <source>
        <dbReference type="EMBL" id="AWO85145.1"/>
    </source>
</evidence>
<sequence>MTDDRPTARRVLESARTGRGSKRHRHTEFAAENGARIVVTRYANSAARVTVFSDGSRREFRESSAGDDRWLLAAVGYRLEVTAPV</sequence>
<evidence type="ECO:0000313" key="3">
    <source>
        <dbReference type="Proteomes" id="UP000247118"/>
    </source>
</evidence>
<organism evidence="2 3">
    <name type="scientific">Gordonia terrae</name>
    <dbReference type="NCBI Taxonomy" id="2055"/>
    <lineage>
        <taxon>Bacteria</taxon>
        <taxon>Bacillati</taxon>
        <taxon>Actinomycetota</taxon>
        <taxon>Actinomycetes</taxon>
        <taxon>Mycobacteriales</taxon>
        <taxon>Gordoniaceae</taxon>
        <taxon>Gordonia</taxon>
    </lineage>
</organism>